<dbReference type="PANTHER" id="PTHR12010">
    <property type="entry name" value="40S RIBOSOMAL PROTEIN S29"/>
    <property type="match status" value="1"/>
</dbReference>
<dbReference type="PANTHER" id="PTHR12010:SF2">
    <property type="entry name" value="40S RIBOSOMAL PROTEIN S29"/>
    <property type="match status" value="1"/>
</dbReference>
<evidence type="ECO:0000313" key="6">
    <source>
        <dbReference type="EMBL" id="KAK6333433.1"/>
    </source>
</evidence>
<reference evidence="6 7" key="1">
    <citation type="submission" date="2019-10" db="EMBL/GenBank/DDBJ databases">
        <authorList>
            <person name="Palmer J.M."/>
        </authorList>
    </citation>
    <scope>NUCLEOTIDE SEQUENCE [LARGE SCALE GENOMIC DNA]</scope>
    <source>
        <strain evidence="6 7">TWF718</strain>
    </source>
</reference>
<dbReference type="GO" id="GO:0022627">
    <property type="term" value="C:cytosolic small ribosomal subunit"/>
    <property type="evidence" value="ECO:0007669"/>
    <property type="project" value="TreeGrafter"/>
</dbReference>
<evidence type="ECO:0000256" key="4">
    <source>
        <dbReference type="ARBA" id="ARBA00022980"/>
    </source>
</evidence>
<dbReference type="Pfam" id="PF00253">
    <property type="entry name" value="Ribosomal_S14"/>
    <property type="match status" value="1"/>
</dbReference>
<dbReference type="InterPro" id="IPR018271">
    <property type="entry name" value="Ribosomal_uS14_CS"/>
</dbReference>
<keyword evidence="4 6" id="KW-0689">Ribosomal protein</keyword>
<evidence type="ECO:0000256" key="5">
    <source>
        <dbReference type="ARBA" id="ARBA00023274"/>
    </source>
</evidence>
<protein>
    <submittedName>
        <fullName evidence="6">40S ribosomal protein S29</fullName>
    </submittedName>
</protein>
<organism evidence="6 7">
    <name type="scientific">Orbilia javanica</name>
    <dbReference type="NCBI Taxonomy" id="47235"/>
    <lineage>
        <taxon>Eukaryota</taxon>
        <taxon>Fungi</taxon>
        <taxon>Dikarya</taxon>
        <taxon>Ascomycota</taxon>
        <taxon>Pezizomycotina</taxon>
        <taxon>Orbiliomycetes</taxon>
        <taxon>Orbiliales</taxon>
        <taxon>Orbiliaceae</taxon>
        <taxon>Orbilia</taxon>
    </lineage>
</organism>
<dbReference type="GO" id="GO:0008270">
    <property type="term" value="F:zinc ion binding"/>
    <property type="evidence" value="ECO:0007669"/>
    <property type="project" value="InterPro"/>
</dbReference>
<keyword evidence="5" id="KW-0687">Ribonucleoprotein</keyword>
<evidence type="ECO:0000256" key="3">
    <source>
        <dbReference type="ARBA" id="ARBA00022833"/>
    </source>
</evidence>
<dbReference type="AlphaFoldDB" id="A0AAN8RCT2"/>
<proteinExistence type="inferred from homology"/>
<dbReference type="Proteomes" id="UP001313282">
    <property type="component" value="Unassembled WGS sequence"/>
</dbReference>
<evidence type="ECO:0000313" key="7">
    <source>
        <dbReference type="Proteomes" id="UP001313282"/>
    </source>
</evidence>
<dbReference type="InterPro" id="IPR001209">
    <property type="entry name" value="Ribosomal_uS14"/>
</dbReference>
<comment type="cofactor">
    <cofactor evidence="1">
        <name>Zn(2+)</name>
        <dbReference type="ChEBI" id="CHEBI:29105"/>
    </cofactor>
</comment>
<name>A0AAN8RCT2_9PEZI</name>
<sequence>MAHDQVWYSRPRSYGKGSRACRVCAHQAGLIRKYGLNICRQCFRERSKDIGFTKNR</sequence>
<comment type="similarity">
    <text evidence="2">Belongs to the universal ribosomal protein uS14 family.</text>
</comment>
<dbReference type="Gene3D" id="4.10.830.10">
    <property type="entry name" value="30s Ribosomal Protein S14, Chain N"/>
    <property type="match status" value="1"/>
</dbReference>
<dbReference type="NCBIfam" id="NF004424">
    <property type="entry name" value="PRK05766.1"/>
    <property type="match status" value="1"/>
</dbReference>
<keyword evidence="3" id="KW-0862">Zinc</keyword>
<dbReference type="GO" id="GO:0002181">
    <property type="term" value="P:cytoplasmic translation"/>
    <property type="evidence" value="ECO:0007669"/>
    <property type="project" value="TreeGrafter"/>
</dbReference>
<dbReference type="FunFam" id="4.10.830.10:FF:000002">
    <property type="entry name" value="40S ribosomal protein S29"/>
    <property type="match status" value="1"/>
</dbReference>
<gene>
    <name evidence="6" type="primary">RPS29</name>
    <name evidence="6" type="ORF">TWF718_011244</name>
</gene>
<dbReference type="EMBL" id="JAVHNR010000009">
    <property type="protein sequence ID" value="KAK6333433.1"/>
    <property type="molecule type" value="Genomic_DNA"/>
</dbReference>
<accession>A0AAN8RCT2</accession>
<dbReference type="InterPro" id="IPR039744">
    <property type="entry name" value="RIbosomal_uS14_euk_arc"/>
</dbReference>
<keyword evidence="7" id="KW-1185">Reference proteome</keyword>
<dbReference type="PROSITE" id="PS00527">
    <property type="entry name" value="RIBOSOMAL_S14"/>
    <property type="match status" value="1"/>
</dbReference>
<evidence type="ECO:0000256" key="2">
    <source>
        <dbReference type="ARBA" id="ARBA00009083"/>
    </source>
</evidence>
<dbReference type="InterPro" id="IPR043140">
    <property type="entry name" value="Ribosomal_uS14_sf"/>
</dbReference>
<evidence type="ECO:0000256" key="1">
    <source>
        <dbReference type="ARBA" id="ARBA00001947"/>
    </source>
</evidence>
<comment type="caution">
    <text evidence="6">The sequence shown here is derived from an EMBL/GenBank/DDBJ whole genome shotgun (WGS) entry which is preliminary data.</text>
</comment>
<dbReference type="GO" id="GO:0003735">
    <property type="term" value="F:structural constituent of ribosome"/>
    <property type="evidence" value="ECO:0007669"/>
    <property type="project" value="InterPro"/>
</dbReference>